<sequence>MAAALFVLTIVSLICVGLVSPRWREVPMAVLAVASGVLMLEDRASDMPLTARVVMWAVVSSVYTGWQWHLRVTEVAT</sequence>
<organism evidence="1">
    <name type="scientific">Demequina capsici</name>
    <dbReference type="NCBI Taxonomy" id="3075620"/>
    <lineage>
        <taxon>Bacteria</taxon>
        <taxon>Bacillati</taxon>
        <taxon>Actinomycetota</taxon>
        <taxon>Actinomycetes</taxon>
        <taxon>Micrococcales</taxon>
        <taxon>Demequinaceae</taxon>
        <taxon>Demequina</taxon>
    </lineage>
</organism>
<gene>
    <name evidence="1" type="ORF">RN607_12295</name>
</gene>
<dbReference type="EMBL" id="CP134880">
    <property type="protein sequence ID" value="WNM26970.1"/>
    <property type="molecule type" value="Genomic_DNA"/>
</dbReference>
<dbReference type="RefSeq" id="WP_313542875.1">
    <property type="nucleotide sequence ID" value="NZ_CP134880.1"/>
</dbReference>
<dbReference type="Proteomes" id="UP001303408">
    <property type="component" value="Chromosome"/>
</dbReference>
<dbReference type="AlphaFoldDB" id="A0AA96JA17"/>
<proteinExistence type="predicted"/>
<dbReference type="KEGG" id="dcp:RN607_12295"/>
<accession>A0AA96JA17</accession>
<evidence type="ECO:0000313" key="1">
    <source>
        <dbReference type="EMBL" id="WNM26970.1"/>
    </source>
</evidence>
<name>A0AA96JA17_9MICO</name>
<protein>
    <submittedName>
        <fullName evidence="1">Uncharacterized protein</fullName>
    </submittedName>
</protein>
<reference evidence="1" key="1">
    <citation type="submission" date="2023-09" db="EMBL/GenBank/DDBJ databases">
        <title>Demequina sp. a novel bacteria isolated from Capsicum annuum.</title>
        <authorList>
            <person name="Humaira Z."/>
            <person name="Lee J."/>
            <person name="Cho D."/>
        </authorList>
    </citation>
    <scope>NUCLEOTIDE SEQUENCE</scope>
    <source>
        <strain evidence="1">PMTSA13</strain>
    </source>
</reference>